<dbReference type="PANTHER" id="PTHR32361">
    <property type="entry name" value="FERRIC/CUPRIC REDUCTASE TRANSMEMBRANE COMPONENT"/>
    <property type="match status" value="1"/>
</dbReference>
<evidence type="ECO:0000256" key="3">
    <source>
        <dbReference type="ARBA" id="ARBA00022448"/>
    </source>
</evidence>
<feature type="region of interest" description="Disordered" evidence="10">
    <location>
        <begin position="464"/>
        <end position="490"/>
    </location>
</feature>
<comment type="similarity">
    <text evidence="2">Belongs to the ferric reductase (FRE) family.</text>
</comment>
<feature type="transmembrane region" description="Helical" evidence="11">
    <location>
        <begin position="184"/>
        <end position="205"/>
    </location>
</feature>
<evidence type="ECO:0000259" key="12">
    <source>
        <dbReference type="PROSITE" id="PS51384"/>
    </source>
</evidence>
<evidence type="ECO:0000256" key="2">
    <source>
        <dbReference type="ARBA" id="ARBA00006278"/>
    </source>
</evidence>
<keyword evidence="9 11" id="KW-0472">Membrane</keyword>
<dbReference type="EMBL" id="ONZQ02000003">
    <property type="protein sequence ID" value="SPN99531.1"/>
    <property type="molecule type" value="Genomic_DNA"/>
</dbReference>
<comment type="subcellular location">
    <subcellularLocation>
        <location evidence="1">Membrane</location>
        <topology evidence="1">Multi-pass membrane protein</topology>
    </subcellularLocation>
</comment>
<evidence type="ECO:0000313" key="13">
    <source>
        <dbReference type="EMBL" id="SPN99531.1"/>
    </source>
</evidence>
<dbReference type="Pfam" id="PF01794">
    <property type="entry name" value="Ferric_reduct"/>
    <property type="match status" value="1"/>
</dbReference>
<accession>A0AAE8SSJ8</accession>
<dbReference type="AlphaFoldDB" id="A0AAE8SSJ8"/>
<feature type="transmembrane region" description="Helical" evidence="11">
    <location>
        <begin position="54"/>
        <end position="75"/>
    </location>
</feature>
<proteinExistence type="inferred from homology"/>
<dbReference type="SUPFAM" id="SSF52343">
    <property type="entry name" value="Ferredoxin reductase-like, C-terminal NADP-linked domain"/>
    <property type="match status" value="1"/>
</dbReference>
<dbReference type="GO" id="GO:0006826">
    <property type="term" value="P:iron ion transport"/>
    <property type="evidence" value="ECO:0007669"/>
    <property type="project" value="TreeGrafter"/>
</dbReference>
<comment type="caution">
    <text evidence="13">The sequence shown here is derived from an EMBL/GenBank/DDBJ whole genome shotgun (WGS) entry which is preliminary data.</text>
</comment>
<dbReference type="CDD" id="cd06186">
    <property type="entry name" value="NOX_Duox_like_FAD_NADP"/>
    <property type="match status" value="1"/>
</dbReference>
<dbReference type="SFLD" id="SFLDG01168">
    <property type="entry name" value="Ferric_reductase_subgroup_(FRE"/>
    <property type="match status" value="1"/>
</dbReference>
<keyword evidence="7" id="KW-0560">Oxidoreductase</keyword>
<evidence type="ECO:0000256" key="1">
    <source>
        <dbReference type="ARBA" id="ARBA00004141"/>
    </source>
</evidence>
<reference evidence="13" key="1">
    <citation type="submission" date="2018-03" db="EMBL/GenBank/DDBJ databases">
        <authorList>
            <person name="Guldener U."/>
        </authorList>
    </citation>
    <scope>NUCLEOTIDE SEQUENCE</scope>
</reference>
<organism evidence="13 14">
    <name type="scientific">Cephalotrichum gorgonifer</name>
    <dbReference type="NCBI Taxonomy" id="2041049"/>
    <lineage>
        <taxon>Eukaryota</taxon>
        <taxon>Fungi</taxon>
        <taxon>Dikarya</taxon>
        <taxon>Ascomycota</taxon>
        <taxon>Pezizomycotina</taxon>
        <taxon>Sordariomycetes</taxon>
        <taxon>Hypocreomycetidae</taxon>
        <taxon>Microascales</taxon>
        <taxon>Microascaceae</taxon>
        <taxon>Cephalotrichum</taxon>
    </lineage>
</organism>
<keyword evidence="5" id="KW-0249">Electron transport</keyword>
<dbReference type="Pfam" id="PF08022">
    <property type="entry name" value="FAD_binding_8"/>
    <property type="match status" value="1"/>
</dbReference>
<evidence type="ECO:0000256" key="11">
    <source>
        <dbReference type="SAM" id="Phobius"/>
    </source>
</evidence>
<keyword evidence="3" id="KW-0813">Transport</keyword>
<dbReference type="Proteomes" id="UP001187682">
    <property type="component" value="Unassembled WGS sequence"/>
</dbReference>
<dbReference type="GO" id="GO:0006879">
    <property type="term" value="P:intracellular iron ion homeostasis"/>
    <property type="evidence" value="ECO:0007669"/>
    <property type="project" value="TreeGrafter"/>
</dbReference>
<keyword evidence="4 11" id="KW-0812">Transmembrane</keyword>
<evidence type="ECO:0000256" key="5">
    <source>
        <dbReference type="ARBA" id="ARBA00022982"/>
    </source>
</evidence>
<feature type="transmembrane region" description="Helical" evidence="11">
    <location>
        <begin position="114"/>
        <end position="132"/>
    </location>
</feature>
<gene>
    <name evidence="13" type="ORF">DNG_02383</name>
</gene>
<sequence>MSSGGWSGGAGGAGAAGGNAGASGGGHGGGGGGPSAFPQKYAKRARMNEEAMQYYAAALCGLMFLFVFIHLTRLFSQKTGLNKATIFAPFHYTSRILRRRLLPRFPGLPSRGHAVLAVLFISINLVVSFVHMDNNNLGIQTNLAARWGWLAVANMVVAVFLSLKNTPLAYISAWSYERVNVMHKIVGSVTMVAVILHACTYASYFGTSGNVKRLREHEEIFGIVSGFCMLALVFAAVVIRRFMYELFYVMHVLFFLATVVFVGLHQPEVAKRILIVTCIVGGLWVFDRSIRFLRLVFYSFNNEATVYPLPDGGTRIVLRKGPSGQVSGSHCFVWIPGVRFFEMHPFTIVSSKSHEFVVASHDGFTRDLHSFATAHPGRKVMASVEGPYGTFPNLTSFDRVIMFAGGSGASFTVGMALNSMESREGKKPIEFHWMVRHRGYFSWFADFIQTLSGSNKVNVKLHVTGNTPPSSSDGPKPFISTPHRSTSPIDIDLEDSDIEKVRSGPSTPSHAENITPCLGNCGAHQICLSSGLEITEGRPDVGKLIRAEVAKAERTERILIMGCGPPSLMDDVRNATAACIECEGPAIELHCEQFGW</sequence>
<evidence type="ECO:0000256" key="10">
    <source>
        <dbReference type="SAM" id="MobiDB-lite"/>
    </source>
</evidence>
<dbReference type="InterPro" id="IPR017927">
    <property type="entry name" value="FAD-bd_FR_type"/>
</dbReference>
<dbReference type="InterPro" id="IPR013121">
    <property type="entry name" value="Fe_red_NAD-bd_6"/>
</dbReference>
<dbReference type="Gene3D" id="3.40.50.80">
    <property type="entry name" value="Nucleotide-binding domain of ferredoxin-NADP reductase (FNR) module"/>
    <property type="match status" value="1"/>
</dbReference>
<dbReference type="InterPro" id="IPR013112">
    <property type="entry name" value="FAD-bd_8"/>
</dbReference>
<keyword evidence="8" id="KW-0406">Ion transport</keyword>
<feature type="transmembrane region" description="Helical" evidence="11">
    <location>
        <begin position="220"/>
        <end position="239"/>
    </location>
</feature>
<feature type="compositionally biased region" description="Polar residues" evidence="10">
    <location>
        <begin position="464"/>
        <end position="473"/>
    </location>
</feature>
<dbReference type="PROSITE" id="PS51384">
    <property type="entry name" value="FAD_FR"/>
    <property type="match status" value="1"/>
</dbReference>
<dbReference type="InterPro" id="IPR051410">
    <property type="entry name" value="Ferric/Cupric_Reductase"/>
</dbReference>
<evidence type="ECO:0000256" key="7">
    <source>
        <dbReference type="ARBA" id="ARBA00023002"/>
    </source>
</evidence>
<evidence type="ECO:0000256" key="4">
    <source>
        <dbReference type="ARBA" id="ARBA00022692"/>
    </source>
</evidence>
<dbReference type="InterPro" id="IPR039261">
    <property type="entry name" value="FNR_nucleotide-bd"/>
</dbReference>
<dbReference type="InterPro" id="IPR013130">
    <property type="entry name" value="Fe3_Rdtase_TM_dom"/>
</dbReference>
<dbReference type="SFLD" id="SFLDS00052">
    <property type="entry name" value="Ferric_Reductase_Domain"/>
    <property type="match status" value="1"/>
</dbReference>
<dbReference type="PANTHER" id="PTHR32361:SF28">
    <property type="entry name" value="FRP1P"/>
    <property type="match status" value="1"/>
</dbReference>
<name>A0AAE8SSJ8_9PEZI</name>
<feature type="transmembrane region" description="Helical" evidence="11">
    <location>
        <begin position="246"/>
        <end position="263"/>
    </location>
</feature>
<evidence type="ECO:0000256" key="6">
    <source>
        <dbReference type="ARBA" id="ARBA00022989"/>
    </source>
</evidence>
<dbReference type="GO" id="GO:0000293">
    <property type="term" value="F:ferric-chelate reductase activity"/>
    <property type="evidence" value="ECO:0007669"/>
    <property type="project" value="UniProtKB-ARBA"/>
</dbReference>
<evidence type="ECO:0000256" key="8">
    <source>
        <dbReference type="ARBA" id="ARBA00023065"/>
    </source>
</evidence>
<dbReference type="Pfam" id="PF08030">
    <property type="entry name" value="NAD_binding_6"/>
    <property type="match status" value="1"/>
</dbReference>
<dbReference type="GO" id="GO:0005886">
    <property type="term" value="C:plasma membrane"/>
    <property type="evidence" value="ECO:0007669"/>
    <property type="project" value="TreeGrafter"/>
</dbReference>
<evidence type="ECO:0000313" key="14">
    <source>
        <dbReference type="Proteomes" id="UP001187682"/>
    </source>
</evidence>
<feature type="domain" description="FAD-binding FR-type" evidence="12">
    <location>
        <begin position="262"/>
        <end position="394"/>
    </location>
</feature>
<dbReference type="GO" id="GO:0015677">
    <property type="term" value="P:copper ion import"/>
    <property type="evidence" value="ECO:0007669"/>
    <property type="project" value="TreeGrafter"/>
</dbReference>
<keyword evidence="14" id="KW-1185">Reference proteome</keyword>
<feature type="transmembrane region" description="Helical" evidence="11">
    <location>
        <begin position="144"/>
        <end position="163"/>
    </location>
</feature>
<keyword evidence="6 11" id="KW-1133">Transmembrane helix</keyword>
<protein>
    <submittedName>
        <fullName evidence="13">Related to ferric-chelate reductase</fullName>
    </submittedName>
</protein>
<evidence type="ECO:0000256" key="9">
    <source>
        <dbReference type="ARBA" id="ARBA00023136"/>
    </source>
</evidence>